<dbReference type="Gene3D" id="2.60.120.590">
    <property type="entry name" value="Alpha-ketoglutarate-dependent dioxygenase AlkB-like"/>
    <property type="match status" value="1"/>
</dbReference>
<accession>A0AAD9DER7</accession>
<dbReference type="Pfam" id="PF13532">
    <property type="entry name" value="2OG-FeII_Oxy_2"/>
    <property type="match status" value="1"/>
</dbReference>
<organism evidence="5 6">
    <name type="scientific">Skeletonema marinoi</name>
    <dbReference type="NCBI Taxonomy" id="267567"/>
    <lineage>
        <taxon>Eukaryota</taxon>
        <taxon>Sar</taxon>
        <taxon>Stramenopiles</taxon>
        <taxon>Ochrophyta</taxon>
        <taxon>Bacillariophyta</taxon>
        <taxon>Coscinodiscophyceae</taxon>
        <taxon>Thalassiosirophycidae</taxon>
        <taxon>Thalassiosirales</taxon>
        <taxon>Skeletonemataceae</taxon>
        <taxon>Skeletonema</taxon>
        <taxon>Skeletonema marinoi-dohrnii complex</taxon>
    </lineage>
</organism>
<gene>
    <name evidence="5" type="ORF">QTG54_006605</name>
</gene>
<dbReference type="InterPro" id="IPR027450">
    <property type="entry name" value="AlkB-like"/>
</dbReference>
<dbReference type="PANTHER" id="PTHR10880:SF48">
    <property type="entry name" value="MORTALITY FACTOR 4 LIKE 2"/>
    <property type="match status" value="1"/>
</dbReference>
<dbReference type="PANTHER" id="PTHR10880">
    <property type="entry name" value="MORTALITY FACTOR 4-LIKE PROTEIN"/>
    <property type="match status" value="1"/>
</dbReference>
<sequence length="1171" mass="132183">MNNSSHNHLRWTGVKNVVASSPAYRTYPSGLLSYNHSQAQLPGPTVSQSSSLATLTRELTKIHPGFNPQTTNSLHTQPPLHQHQPVHNVLRMEMADPLYTLALPAEQEPLLAESAQRVYMHQRTISEHRRNHQSFINQVQQFGHASWGCSSFRSTPLESTRGSAALKETLPMVDVQKEQKTLPMGVTEPTPAVLSTKVPVESDQTLKDNDMRRKVGRIRYFDKLSGSYGPWKDIVGCRLGDTQNSATITLNLSRGGTLRILCNVLPENKRKDLSRAMHDCKLYRQYSISRNDRLNFDGFQEPRSHVLLSSRAKTTIDDDDETSHDERRHQPGYAYHGIKMKALPIDLVPEVANYAEELARTYSLPHWDIGVDMIAYKDGGDSIGWHADDTQGETVVVCVVVDAPGEIRPLCIRPNKRTKPLCHGDEEIQLFIAEGDGYDMDGYMQDNYEHSLPKKLKNNSHRFVLIFRHGNNGFVPQDSGVSVLKKGGDESISGEEWNVVSAITKLRPKTETVVFGHPTNVSMGECYSRRFLWSTFSHRADQRGINGNIKDGSDSIVVSRQDFDVREEDGLSWLRYTSSRRQGAGALYMSFRMKKPVRVFRSSNLKSSYRPAAFEGDRTSYRYDGLYIVTHVWNSEGNLTDGGSGKVEGGVQFTFHLERLPHPDNPMTTDDLFWKIQQSHCFGPHLPFSPPQRKNGGDVLPALTQNIDQPVATAESTLIQQQRSQLAFQQPLSINQGATIELERLIASTIVQETEGFMSKLHVARKSKEVKKMKEEKKATTRLARLPTDIVDAIFACVLENKSLPKIDFQILVTEDTKLSPPPFDYKDGIYVLVDTEFPIPQTLSDRVVSHKTLDLMNGRWSIGGAQTLNLTNSLSNFRKRSMCPKGRDVSTSNFGKRGALYTLVGSTGVDWCDCKIVHVHHSNAEKAPHVSSSPKKKTPKPVIFTVKEPVYAYDKSKSGDVLYEAQVIKMKEDTTGCLKYWVQYKGYKKSHNKWLPSDEIMKQTKLNRAKYLKSRSQLSLTSKPSTTTKTTTPSTSKRKPSAKPKVQASTVCKSTKKRKRCSGSDIDSERVENKRKRQPSPMRRSARCVQTFNLTEKVFAPDKNKSGDVLYEATVIKLKEDAAGCLKYLVQYKGYKKSHNKWLGAEELMKQTKQNRVRFEKSRMCYNINV</sequence>
<dbReference type="InterPro" id="IPR053820">
    <property type="entry name" value="MSL3_chromo-like"/>
</dbReference>
<dbReference type="GO" id="GO:0006325">
    <property type="term" value="P:chromatin organization"/>
    <property type="evidence" value="ECO:0007669"/>
    <property type="project" value="InterPro"/>
</dbReference>
<evidence type="ECO:0000313" key="5">
    <source>
        <dbReference type="EMBL" id="KAK1743008.1"/>
    </source>
</evidence>
<keyword evidence="6" id="KW-1185">Reference proteome</keyword>
<evidence type="ECO:0000256" key="1">
    <source>
        <dbReference type="ARBA" id="ARBA00023242"/>
    </source>
</evidence>
<evidence type="ECO:0000256" key="2">
    <source>
        <dbReference type="PROSITE-ProRule" id="PRU00358"/>
    </source>
</evidence>
<dbReference type="InterPro" id="IPR016197">
    <property type="entry name" value="Chromo-like_dom_sf"/>
</dbReference>
<feature type="region of interest" description="Disordered" evidence="3">
    <location>
        <begin position="1012"/>
        <end position="1086"/>
    </location>
</feature>
<dbReference type="SMART" id="SM00466">
    <property type="entry name" value="SRA"/>
    <property type="match status" value="1"/>
</dbReference>
<feature type="domain" description="YDG" evidence="4">
    <location>
        <begin position="495"/>
        <end position="659"/>
    </location>
</feature>
<dbReference type="EMBL" id="JATAAI010000010">
    <property type="protein sequence ID" value="KAK1743008.1"/>
    <property type="molecule type" value="Genomic_DNA"/>
</dbReference>
<proteinExistence type="predicted"/>
<dbReference type="Gene3D" id="2.30.30.140">
    <property type="match status" value="2"/>
</dbReference>
<dbReference type="Proteomes" id="UP001224775">
    <property type="component" value="Unassembled WGS sequence"/>
</dbReference>
<evidence type="ECO:0000259" key="4">
    <source>
        <dbReference type="PROSITE" id="PS51015"/>
    </source>
</evidence>
<feature type="compositionally biased region" description="Low complexity" evidence="3">
    <location>
        <begin position="1020"/>
        <end position="1036"/>
    </location>
</feature>
<dbReference type="GO" id="GO:0005634">
    <property type="term" value="C:nucleus"/>
    <property type="evidence" value="ECO:0007669"/>
    <property type="project" value="UniProtKB-SubCell"/>
</dbReference>
<dbReference type="Pfam" id="PF02182">
    <property type="entry name" value="SAD_SRA"/>
    <property type="match status" value="1"/>
</dbReference>
<dbReference type="GO" id="GO:0006355">
    <property type="term" value="P:regulation of DNA-templated transcription"/>
    <property type="evidence" value="ECO:0007669"/>
    <property type="project" value="InterPro"/>
</dbReference>
<reference evidence="5" key="1">
    <citation type="submission" date="2023-06" db="EMBL/GenBank/DDBJ databases">
        <title>Survivors Of The Sea: Transcriptome response of Skeletonema marinoi to long-term dormancy.</title>
        <authorList>
            <person name="Pinder M.I.M."/>
            <person name="Kourtchenko O."/>
            <person name="Robertson E.K."/>
            <person name="Larsson T."/>
            <person name="Maumus F."/>
            <person name="Osuna-Cruz C.M."/>
            <person name="Vancaester E."/>
            <person name="Stenow R."/>
            <person name="Vandepoele K."/>
            <person name="Ploug H."/>
            <person name="Bruchert V."/>
            <person name="Godhe A."/>
            <person name="Topel M."/>
        </authorList>
    </citation>
    <scope>NUCLEOTIDE SEQUENCE</scope>
    <source>
        <strain evidence="5">R05AC</strain>
    </source>
</reference>
<dbReference type="InterPro" id="IPR036987">
    <property type="entry name" value="SRA-YDG_sf"/>
</dbReference>
<name>A0AAD9DER7_9STRA</name>
<comment type="subcellular location">
    <subcellularLocation>
        <location evidence="2">Nucleus</location>
    </subcellularLocation>
</comment>
<dbReference type="GO" id="GO:0035267">
    <property type="term" value="C:NuA4 histone acetyltransferase complex"/>
    <property type="evidence" value="ECO:0007669"/>
    <property type="project" value="TreeGrafter"/>
</dbReference>
<dbReference type="InterPro" id="IPR037151">
    <property type="entry name" value="AlkB-like_sf"/>
</dbReference>
<dbReference type="SUPFAM" id="SSF51197">
    <property type="entry name" value="Clavaminate synthase-like"/>
    <property type="match status" value="1"/>
</dbReference>
<comment type="caution">
    <text evidence="5">The sequence shown here is derived from an EMBL/GenBank/DDBJ whole genome shotgun (WGS) entry which is preliminary data.</text>
</comment>
<dbReference type="PROSITE" id="PS51015">
    <property type="entry name" value="YDG"/>
    <property type="match status" value="1"/>
</dbReference>
<protein>
    <recommendedName>
        <fullName evidence="4">YDG domain-containing protein</fullName>
    </recommendedName>
</protein>
<dbReference type="SUPFAM" id="SSF88697">
    <property type="entry name" value="PUA domain-like"/>
    <property type="match status" value="1"/>
</dbReference>
<dbReference type="InterPro" id="IPR003105">
    <property type="entry name" value="SRA_YDG"/>
</dbReference>
<dbReference type="InterPro" id="IPR015947">
    <property type="entry name" value="PUA-like_sf"/>
</dbReference>
<keyword evidence="1 2" id="KW-0539">Nucleus</keyword>
<dbReference type="SUPFAM" id="SSF54160">
    <property type="entry name" value="Chromo domain-like"/>
    <property type="match status" value="2"/>
</dbReference>
<dbReference type="InterPro" id="IPR008676">
    <property type="entry name" value="MRG"/>
</dbReference>
<evidence type="ECO:0000256" key="3">
    <source>
        <dbReference type="SAM" id="MobiDB-lite"/>
    </source>
</evidence>
<dbReference type="AlphaFoldDB" id="A0AAD9DER7"/>
<dbReference type="Pfam" id="PF22732">
    <property type="entry name" value="MSL3_chromo-like"/>
    <property type="match status" value="2"/>
</dbReference>
<evidence type="ECO:0000313" key="6">
    <source>
        <dbReference type="Proteomes" id="UP001224775"/>
    </source>
</evidence>
<dbReference type="Gene3D" id="2.30.280.10">
    <property type="entry name" value="SRA-YDG"/>
    <property type="match status" value="1"/>
</dbReference>